<sequence>MLQIPTVSAAPRRTRSTPIRRTFAKLEALDEQKNHVDTESREYSDLISRCVALADKIISMSTKNLDDVLLKIAAAGVHADRNNDTAPLTEWTFTPSGFVCDDGPSTLLLSIRDDLRRLQEAI</sequence>
<dbReference type="RefSeq" id="WP_011511747.1">
    <property type="nucleotide sequence ID" value="NC_007964.1"/>
</dbReference>
<organism evidence="1 2">
    <name type="scientific">Nitrobacter hamburgensis (strain DSM 10229 / NCIMB 13809 / X14)</name>
    <dbReference type="NCBI Taxonomy" id="323097"/>
    <lineage>
        <taxon>Bacteria</taxon>
        <taxon>Pseudomonadati</taxon>
        <taxon>Pseudomonadota</taxon>
        <taxon>Alphaproteobacteria</taxon>
        <taxon>Hyphomicrobiales</taxon>
        <taxon>Nitrobacteraceae</taxon>
        <taxon>Nitrobacter</taxon>
    </lineage>
</organism>
<protein>
    <submittedName>
        <fullName evidence="1">Uncharacterized protein</fullName>
    </submittedName>
</protein>
<evidence type="ECO:0000313" key="2">
    <source>
        <dbReference type="Proteomes" id="UP000001953"/>
    </source>
</evidence>
<dbReference type="AlphaFoldDB" id="Q1QI53"/>
<dbReference type="KEGG" id="nha:Nham_3363"/>
<dbReference type="STRING" id="323097.Nham_3363"/>
<dbReference type="EMBL" id="CP000319">
    <property type="protein sequence ID" value="ABE64094.1"/>
    <property type="molecule type" value="Genomic_DNA"/>
</dbReference>
<gene>
    <name evidence="1" type="ordered locus">Nham_3363</name>
</gene>
<dbReference type="Proteomes" id="UP000001953">
    <property type="component" value="Chromosome"/>
</dbReference>
<proteinExistence type="predicted"/>
<reference evidence="1 2" key="1">
    <citation type="submission" date="2006-03" db="EMBL/GenBank/DDBJ databases">
        <title>Complete sequence of chromosome of Nitrobacter hamburgensis X14.</title>
        <authorList>
            <consortium name="US DOE Joint Genome Institute"/>
            <person name="Copeland A."/>
            <person name="Lucas S."/>
            <person name="Lapidus A."/>
            <person name="Barry K."/>
            <person name="Detter J.C."/>
            <person name="Glavina del Rio T."/>
            <person name="Hammon N."/>
            <person name="Israni S."/>
            <person name="Dalin E."/>
            <person name="Tice H."/>
            <person name="Pitluck S."/>
            <person name="Chain P."/>
            <person name="Malfatti S."/>
            <person name="Shin M."/>
            <person name="Vergez L."/>
            <person name="Schmutz J."/>
            <person name="Larimer F."/>
            <person name="Land M."/>
            <person name="Hauser L."/>
            <person name="Kyrpides N."/>
            <person name="Ivanova N."/>
            <person name="Ward B."/>
            <person name="Arp D."/>
            <person name="Klotz M."/>
            <person name="Stein L."/>
            <person name="O'Mullan G."/>
            <person name="Starkenburg S."/>
            <person name="Sayavedra L."/>
            <person name="Poret-Peterson A.T."/>
            <person name="Gentry M.E."/>
            <person name="Bruce D."/>
            <person name="Richardson P."/>
        </authorList>
    </citation>
    <scope>NUCLEOTIDE SEQUENCE [LARGE SCALE GENOMIC DNA]</scope>
    <source>
        <strain evidence="2">DSM 10229 / NCIMB 13809 / X14</strain>
    </source>
</reference>
<name>Q1QI53_NITHX</name>
<dbReference type="HOGENOM" id="CLU_2024283_0_0_5"/>
<accession>Q1QI53</accession>
<keyword evidence="2" id="KW-1185">Reference proteome</keyword>
<evidence type="ECO:0000313" key="1">
    <source>
        <dbReference type="EMBL" id="ABE64094.1"/>
    </source>
</evidence>